<protein>
    <recommendedName>
        <fullName evidence="1">DUF6971 domain-containing protein</fullName>
    </recommendedName>
</protein>
<accession>A0A376PSQ2</accession>
<evidence type="ECO:0000313" key="3">
    <source>
        <dbReference type="Proteomes" id="UP000255093"/>
    </source>
</evidence>
<gene>
    <name evidence="2" type="ORF">NCTC8621_00974</name>
</gene>
<dbReference type="EMBL" id="UGBW01000003">
    <property type="protein sequence ID" value="STH81074.1"/>
    <property type="molecule type" value="Genomic_DNA"/>
</dbReference>
<dbReference type="Pfam" id="PF22318">
    <property type="entry name" value="DUF6971"/>
    <property type="match status" value="1"/>
</dbReference>
<dbReference type="Proteomes" id="UP000255093">
    <property type="component" value="Unassembled WGS sequence"/>
</dbReference>
<reference evidence="2 3" key="1">
    <citation type="submission" date="2018-06" db="EMBL/GenBank/DDBJ databases">
        <authorList>
            <consortium name="Pathogen Informatics"/>
            <person name="Doyle S."/>
        </authorList>
    </citation>
    <scope>NUCLEOTIDE SEQUENCE [LARGE SCALE GENOMIC DNA]</scope>
    <source>
        <strain evidence="2 3">NCTC8621</strain>
    </source>
</reference>
<dbReference type="AlphaFoldDB" id="A0A376PSQ2"/>
<evidence type="ECO:0000259" key="1">
    <source>
        <dbReference type="Pfam" id="PF22318"/>
    </source>
</evidence>
<sequence>MSIAYRKLDITLSADKETVLVFGQELSTKYFTEIVVTTMLNSTGSDMATSNRILNDIHAAGLDAGDYGKYSQWWAQSNARERQEAERRRKEAKAHQERMTAIHATPEEIAKAVAERKAREEALIKRFGNKGAAFGL</sequence>
<proteinExistence type="predicted"/>
<name>A0A376PSQ2_ECOLX</name>
<dbReference type="RefSeq" id="WP_115196391.1">
    <property type="nucleotide sequence ID" value="NZ_UGBW01000003.1"/>
</dbReference>
<organism evidence="2 3">
    <name type="scientific">Escherichia coli</name>
    <dbReference type="NCBI Taxonomy" id="562"/>
    <lineage>
        <taxon>Bacteria</taxon>
        <taxon>Pseudomonadati</taxon>
        <taxon>Pseudomonadota</taxon>
        <taxon>Gammaproteobacteria</taxon>
        <taxon>Enterobacterales</taxon>
        <taxon>Enterobacteriaceae</taxon>
        <taxon>Escherichia</taxon>
    </lineage>
</organism>
<dbReference type="InterPro" id="IPR054244">
    <property type="entry name" value="DUF6971"/>
</dbReference>
<evidence type="ECO:0000313" key="2">
    <source>
        <dbReference type="EMBL" id="STH81074.1"/>
    </source>
</evidence>
<feature type="domain" description="DUF6971" evidence="1">
    <location>
        <begin position="7"/>
        <end position="94"/>
    </location>
</feature>